<keyword evidence="1" id="KW-0472">Membrane</keyword>
<reference evidence="2 3" key="1">
    <citation type="submission" date="2022-04" db="EMBL/GenBank/DDBJ databases">
        <title>Paracoccus sp. YLB-12 draft genome sequence.</title>
        <authorList>
            <person name="Yu L."/>
        </authorList>
    </citation>
    <scope>NUCLEOTIDE SEQUENCE [LARGE SCALE GENOMIC DNA]</scope>
    <source>
        <strain evidence="2 3">YLB-12</strain>
    </source>
</reference>
<gene>
    <name evidence="2" type="ORF">MU516_14495</name>
</gene>
<keyword evidence="3" id="KW-1185">Reference proteome</keyword>
<accession>A0ABT2KC28</accession>
<dbReference type="EMBL" id="JANAVZ010000008">
    <property type="protein sequence ID" value="MCT4334072.1"/>
    <property type="molecule type" value="Genomic_DNA"/>
</dbReference>
<organism evidence="2 3">
    <name type="scientific">Paracoccus maritimus</name>
    <dbReference type="NCBI Taxonomy" id="2933292"/>
    <lineage>
        <taxon>Bacteria</taxon>
        <taxon>Pseudomonadati</taxon>
        <taxon>Pseudomonadota</taxon>
        <taxon>Alphaproteobacteria</taxon>
        <taxon>Rhodobacterales</taxon>
        <taxon>Paracoccaceae</taxon>
        <taxon>Paracoccus</taxon>
    </lineage>
</organism>
<comment type="caution">
    <text evidence="2">The sequence shown here is derived from an EMBL/GenBank/DDBJ whole genome shotgun (WGS) entry which is preliminary data.</text>
</comment>
<evidence type="ECO:0000313" key="2">
    <source>
        <dbReference type="EMBL" id="MCT4334072.1"/>
    </source>
</evidence>
<feature type="transmembrane region" description="Helical" evidence="1">
    <location>
        <begin position="52"/>
        <end position="73"/>
    </location>
</feature>
<dbReference type="Proteomes" id="UP001320702">
    <property type="component" value="Unassembled WGS sequence"/>
</dbReference>
<feature type="transmembrane region" description="Helical" evidence="1">
    <location>
        <begin position="20"/>
        <end position="40"/>
    </location>
</feature>
<sequence length="278" mass="30504">MNFLSQISLISLPVWVKTALAALLIFCLFSGIYIFIDAITGKTSDSALSASAYLLGIITPVSILGVVFATSYAGERNLTERTEHFLTKTIPFALATVSEGEARYRDPEQFPASPHPNPQNRAKVLLNHRRGACKADYLVHLPRDRGALSLCVELNVRRANVLIGFPGAAPNITTADVARKLSHSLGIREDEDPFQILAAGSVAGARGLYHFNPTLMRRSLNSRPHNALSCSMSLPQDFLWNAAERLYFAQDLAIMLRAFVYEWPEGVLMITSEAANGE</sequence>
<dbReference type="RefSeq" id="WP_260277993.1">
    <property type="nucleotide sequence ID" value="NZ_JANAVZ010000008.1"/>
</dbReference>
<evidence type="ECO:0000313" key="3">
    <source>
        <dbReference type="Proteomes" id="UP001320702"/>
    </source>
</evidence>
<keyword evidence="1" id="KW-0812">Transmembrane</keyword>
<keyword evidence="1" id="KW-1133">Transmembrane helix</keyword>
<proteinExistence type="predicted"/>
<evidence type="ECO:0000256" key="1">
    <source>
        <dbReference type="SAM" id="Phobius"/>
    </source>
</evidence>
<protein>
    <submittedName>
        <fullName evidence="2">Uncharacterized protein</fullName>
    </submittedName>
</protein>
<name>A0ABT2KC28_9RHOB</name>